<sequence>CQKNTPITRRAEGIFQEPESERETSRKDVNRERQRDASEPGEPKKYSKNPEPKRESSRNSITKEIFQEPEPKRKSSREDVRILQETELGREYQERKKASPNEDLLETLKKYFKTEIAVEILQKA</sequence>
<reference evidence="2" key="1">
    <citation type="submission" date="2021-06" db="EMBL/GenBank/DDBJ databases">
        <authorList>
            <person name="Kallberg Y."/>
            <person name="Tangrot J."/>
            <person name="Rosling A."/>
        </authorList>
    </citation>
    <scope>NUCLEOTIDE SEQUENCE</scope>
    <source>
        <strain evidence="2">IN212</strain>
    </source>
</reference>
<feature type="compositionally biased region" description="Basic and acidic residues" evidence="1">
    <location>
        <begin position="19"/>
        <end position="57"/>
    </location>
</feature>
<dbReference type="Proteomes" id="UP000789396">
    <property type="component" value="Unassembled WGS sequence"/>
</dbReference>
<feature type="non-terminal residue" evidence="2">
    <location>
        <position position="124"/>
    </location>
</feature>
<gene>
    <name evidence="2" type="ORF">RFULGI_LOCUS13165</name>
</gene>
<accession>A0A9N9NMW0</accession>
<keyword evidence="3" id="KW-1185">Reference proteome</keyword>
<organism evidence="2 3">
    <name type="scientific">Racocetra fulgida</name>
    <dbReference type="NCBI Taxonomy" id="60492"/>
    <lineage>
        <taxon>Eukaryota</taxon>
        <taxon>Fungi</taxon>
        <taxon>Fungi incertae sedis</taxon>
        <taxon>Mucoromycota</taxon>
        <taxon>Glomeromycotina</taxon>
        <taxon>Glomeromycetes</taxon>
        <taxon>Diversisporales</taxon>
        <taxon>Gigasporaceae</taxon>
        <taxon>Racocetra</taxon>
    </lineage>
</organism>
<protein>
    <submittedName>
        <fullName evidence="2">12292_t:CDS:1</fullName>
    </submittedName>
</protein>
<evidence type="ECO:0000313" key="3">
    <source>
        <dbReference type="Proteomes" id="UP000789396"/>
    </source>
</evidence>
<dbReference type="AlphaFoldDB" id="A0A9N9NMW0"/>
<dbReference type="EMBL" id="CAJVPZ010033751">
    <property type="protein sequence ID" value="CAG8745102.1"/>
    <property type="molecule type" value="Genomic_DNA"/>
</dbReference>
<proteinExistence type="predicted"/>
<feature type="compositionally biased region" description="Basic and acidic residues" evidence="1">
    <location>
        <begin position="65"/>
        <end position="85"/>
    </location>
</feature>
<evidence type="ECO:0000313" key="2">
    <source>
        <dbReference type="EMBL" id="CAG8745102.1"/>
    </source>
</evidence>
<name>A0A9N9NMW0_9GLOM</name>
<evidence type="ECO:0000256" key="1">
    <source>
        <dbReference type="SAM" id="MobiDB-lite"/>
    </source>
</evidence>
<feature type="region of interest" description="Disordered" evidence="1">
    <location>
        <begin position="1"/>
        <end position="85"/>
    </location>
</feature>
<comment type="caution">
    <text evidence="2">The sequence shown here is derived from an EMBL/GenBank/DDBJ whole genome shotgun (WGS) entry which is preliminary data.</text>
</comment>